<evidence type="ECO:0000313" key="7">
    <source>
        <dbReference type="Proteomes" id="UP001165587"/>
    </source>
</evidence>
<dbReference type="Gene3D" id="3.40.50.1820">
    <property type="entry name" value="alpha/beta hydrolase"/>
    <property type="match status" value="2"/>
</dbReference>
<keyword evidence="4" id="KW-0732">Signal</keyword>
<feature type="region of interest" description="Disordered" evidence="2">
    <location>
        <begin position="710"/>
        <end position="741"/>
    </location>
</feature>
<evidence type="ECO:0000256" key="4">
    <source>
        <dbReference type="SAM" id="SignalP"/>
    </source>
</evidence>
<dbReference type="EMBL" id="JANLCK010000005">
    <property type="protein sequence ID" value="MCS5726529.1"/>
    <property type="molecule type" value="Genomic_DNA"/>
</dbReference>
<evidence type="ECO:0000256" key="1">
    <source>
        <dbReference type="ARBA" id="ARBA00022801"/>
    </source>
</evidence>
<dbReference type="Gene3D" id="2.60.120.260">
    <property type="entry name" value="Galactose-binding domain-like"/>
    <property type="match status" value="1"/>
</dbReference>
<dbReference type="Gene3D" id="2.60.40.10">
    <property type="entry name" value="Immunoglobulins"/>
    <property type="match status" value="1"/>
</dbReference>
<dbReference type="Pfam" id="PF08530">
    <property type="entry name" value="PepX_C"/>
    <property type="match status" value="1"/>
</dbReference>
<keyword evidence="7" id="KW-1185">Reference proteome</keyword>
<feature type="transmembrane region" description="Helical" evidence="3">
    <location>
        <begin position="753"/>
        <end position="774"/>
    </location>
</feature>
<dbReference type="NCBIfam" id="TIGR00976">
    <property type="entry name" value="CocE_NonD"/>
    <property type="match status" value="1"/>
</dbReference>
<accession>A0AA42BVJ3</accession>
<dbReference type="GO" id="GO:0005975">
    <property type="term" value="P:carbohydrate metabolic process"/>
    <property type="evidence" value="ECO:0007669"/>
    <property type="project" value="UniProtKB-ARBA"/>
</dbReference>
<protein>
    <submittedName>
        <fullName evidence="6">CocE/NonD family hydrolase</fullName>
    </submittedName>
</protein>
<dbReference type="InterPro" id="IPR005674">
    <property type="entry name" value="CocE/Ser_esterase"/>
</dbReference>
<dbReference type="InterPro" id="IPR013736">
    <property type="entry name" value="Xaa-Pro_dipept_C"/>
</dbReference>
<dbReference type="Proteomes" id="UP001165587">
    <property type="component" value="Unassembled WGS sequence"/>
</dbReference>
<dbReference type="SMART" id="SM00939">
    <property type="entry name" value="PepX_C"/>
    <property type="match status" value="1"/>
</dbReference>
<keyword evidence="3" id="KW-0812">Transmembrane</keyword>
<feature type="domain" description="Xaa-Pro dipeptidyl-peptidase C-terminal" evidence="5">
    <location>
        <begin position="376"/>
        <end position="582"/>
    </location>
</feature>
<organism evidence="6 7">
    <name type="scientific">Herbiconiux oxytropis</name>
    <dbReference type="NCBI Taxonomy" id="2970915"/>
    <lineage>
        <taxon>Bacteria</taxon>
        <taxon>Bacillati</taxon>
        <taxon>Actinomycetota</taxon>
        <taxon>Actinomycetes</taxon>
        <taxon>Micrococcales</taxon>
        <taxon>Microbacteriaceae</taxon>
        <taxon>Herbiconiux</taxon>
    </lineage>
</organism>
<keyword evidence="3" id="KW-0472">Membrane</keyword>
<name>A0AA42BVJ3_9MICO</name>
<dbReference type="InterPro" id="IPR013783">
    <property type="entry name" value="Ig-like_fold"/>
</dbReference>
<dbReference type="SUPFAM" id="SSF53474">
    <property type="entry name" value="alpha/beta-Hydrolases"/>
    <property type="match status" value="1"/>
</dbReference>
<dbReference type="Pfam" id="PF02129">
    <property type="entry name" value="Peptidase_S15"/>
    <property type="match status" value="1"/>
</dbReference>
<feature type="signal peptide" evidence="4">
    <location>
        <begin position="1"/>
        <end position="28"/>
    </location>
</feature>
<sequence length="783" mass="81273">MSAFRRATGWGVAAVLVAVSLSAGPAFAETAEAAPALAPAPVDLAIGVTHAENPSVPEGAAWTEHYFPSSAPSNNGDPVELHADVLRPAGLAADVKTPVIMSIGPYFSHSGMNSDTHPLHTGPSGRFTDLIDGAELMGRGYTFVYVDLRGFGGSTGCTDWLGTGEQADVVSAIEWAAAQPWSTGSVGLYGKSYDGSTGLAGINEQPEALKAVVAQEPAWSGYDYLVTNEVPRTNQVDTPLAYIGIAALPGVDRAYQQDGYDIPADTSRYLENAAYEKTHPECAETLKSGALAIDRASDFWINRDAPSHVDGSTVPLLFTQGLTEQNTKPEGMQRYLSNHAGEQRGWLGPWDHVRGNEVDAEGRLQMGRAGWFDEVTAFYDAHLVEQTTEITTGFVIQDNFGRWRAQDTWGTTAKTAVVPLQPGRYLDTGRGMVDDDGDGGGEPGTNPSPNPLLAVADGEDVDAPTSTDDSLGILSVSHPVRADTRLTGTPAVELRTQGAGNASIQLWDVAPDRANAVTINSTVSKLSADGATRFTMLGTDWTLKAGHRLAVTVGTIDWGYWVPQPSDAEVVVTGGSVSIAVETTTADVATEGARAPYLDQYLRYFTSEKPFPDSPETFTLSAALGSIGTDATTVETGSSFVVLGAGYDPGAPVTVTWRGESLATPTTDASGAFSLTVPVSASAATGTATVTAVAEDGGRSAFDVTVAAVVPTPTPTPPTPTPPSPAPPSPAPVPAGSGSATASLAATGLTTEAVPAIAAGAGLVLLAGLALALLRRRARPAER</sequence>
<dbReference type="GO" id="GO:0008239">
    <property type="term" value="F:dipeptidyl-peptidase activity"/>
    <property type="evidence" value="ECO:0007669"/>
    <property type="project" value="InterPro"/>
</dbReference>
<proteinExistence type="predicted"/>
<reference evidence="6" key="1">
    <citation type="submission" date="2022-08" db="EMBL/GenBank/DDBJ databases">
        <authorList>
            <person name="Deng Y."/>
            <person name="Han X.-F."/>
            <person name="Zhang Y.-Q."/>
        </authorList>
    </citation>
    <scope>NUCLEOTIDE SEQUENCE</scope>
    <source>
        <strain evidence="6">CPCC 203407</strain>
    </source>
</reference>
<keyword evidence="1 6" id="KW-0378">Hydrolase</keyword>
<comment type="caution">
    <text evidence="6">The sequence shown here is derived from an EMBL/GenBank/DDBJ whole genome shotgun (WGS) entry which is preliminary data.</text>
</comment>
<keyword evidence="3" id="KW-1133">Transmembrane helix</keyword>
<dbReference type="InterPro" id="IPR029058">
    <property type="entry name" value="AB_hydrolase_fold"/>
</dbReference>
<dbReference type="InterPro" id="IPR000383">
    <property type="entry name" value="Xaa-Pro-like_dom"/>
</dbReference>
<dbReference type="RefSeq" id="WP_259529031.1">
    <property type="nucleotide sequence ID" value="NZ_JANLCK010000005.1"/>
</dbReference>
<feature type="compositionally biased region" description="Pro residues" evidence="2">
    <location>
        <begin position="712"/>
        <end position="733"/>
    </location>
</feature>
<gene>
    <name evidence="6" type="ORF">N1028_11550</name>
</gene>
<feature type="chain" id="PRO_5041467760" evidence="4">
    <location>
        <begin position="29"/>
        <end position="783"/>
    </location>
</feature>
<evidence type="ECO:0000256" key="2">
    <source>
        <dbReference type="SAM" id="MobiDB-lite"/>
    </source>
</evidence>
<dbReference type="InterPro" id="IPR008979">
    <property type="entry name" value="Galactose-bd-like_sf"/>
</dbReference>
<evidence type="ECO:0000259" key="5">
    <source>
        <dbReference type="SMART" id="SM00939"/>
    </source>
</evidence>
<feature type="region of interest" description="Disordered" evidence="2">
    <location>
        <begin position="425"/>
        <end position="470"/>
    </location>
</feature>
<evidence type="ECO:0000313" key="6">
    <source>
        <dbReference type="EMBL" id="MCS5726529.1"/>
    </source>
</evidence>
<dbReference type="SUPFAM" id="SSF49785">
    <property type="entry name" value="Galactose-binding domain-like"/>
    <property type="match status" value="1"/>
</dbReference>
<evidence type="ECO:0000256" key="3">
    <source>
        <dbReference type="SAM" id="Phobius"/>
    </source>
</evidence>
<dbReference type="AlphaFoldDB" id="A0AA42BVJ3"/>